<gene>
    <name evidence="9" type="ORF">SAMN04487969_13950</name>
</gene>
<dbReference type="OrthoDB" id="9980408at2"/>
<dbReference type="PANTHER" id="PTHR30472:SF25">
    <property type="entry name" value="ABC TRANSPORTER PERMEASE PROTEIN MJ0876-RELATED"/>
    <property type="match status" value="1"/>
</dbReference>
<dbReference type="InterPro" id="IPR037294">
    <property type="entry name" value="ABC_BtuC-like"/>
</dbReference>
<evidence type="ECO:0000256" key="5">
    <source>
        <dbReference type="ARBA" id="ARBA00022692"/>
    </source>
</evidence>
<dbReference type="SUPFAM" id="SSF81345">
    <property type="entry name" value="ABC transporter involved in vitamin B12 uptake, BtuC"/>
    <property type="match status" value="1"/>
</dbReference>
<feature type="transmembrane region" description="Helical" evidence="8">
    <location>
        <begin position="206"/>
        <end position="226"/>
    </location>
</feature>
<organism evidence="9 10">
    <name type="scientific">Paenibacillus algorifonticola</name>
    <dbReference type="NCBI Taxonomy" id="684063"/>
    <lineage>
        <taxon>Bacteria</taxon>
        <taxon>Bacillati</taxon>
        <taxon>Bacillota</taxon>
        <taxon>Bacilli</taxon>
        <taxon>Bacillales</taxon>
        <taxon>Paenibacillaceae</taxon>
        <taxon>Paenibacillus</taxon>
    </lineage>
</organism>
<dbReference type="PROSITE" id="PS51257">
    <property type="entry name" value="PROKAR_LIPOPROTEIN"/>
    <property type="match status" value="1"/>
</dbReference>
<reference evidence="10" key="1">
    <citation type="submission" date="2016-10" db="EMBL/GenBank/DDBJ databases">
        <authorList>
            <person name="Varghese N."/>
            <person name="Submissions S."/>
        </authorList>
    </citation>
    <scope>NUCLEOTIDE SEQUENCE [LARGE SCALE GENOMIC DNA]</scope>
    <source>
        <strain evidence="10">CGMCC 1.10223</strain>
    </source>
</reference>
<accession>A0A1I2IPI4</accession>
<feature type="transmembrane region" description="Helical" evidence="8">
    <location>
        <begin position="65"/>
        <end position="85"/>
    </location>
</feature>
<evidence type="ECO:0000256" key="7">
    <source>
        <dbReference type="ARBA" id="ARBA00023136"/>
    </source>
</evidence>
<evidence type="ECO:0000256" key="6">
    <source>
        <dbReference type="ARBA" id="ARBA00022989"/>
    </source>
</evidence>
<comment type="similarity">
    <text evidence="2">Belongs to the binding-protein-dependent transport system permease family. FecCD subfamily.</text>
</comment>
<evidence type="ECO:0000256" key="8">
    <source>
        <dbReference type="SAM" id="Phobius"/>
    </source>
</evidence>
<protein>
    <submittedName>
        <fullName evidence="9">ABC-type Fe3+-siderophore transport system, permease component</fullName>
    </submittedName>
</protein>
<sequence>MTTRTKANPLFVSAFFILGPILVIACFAWYLATGFIGVGLSDFIEALIHKDWDSEAFMILSEFRLPSAVALTLAGAGLAASAAILQGLMRNRLAAPTTFGLTEMSSLALFLAWPFILNEEVPTSIPIVTAALSIAGCLTSCIIMYVMTRLLKIPPSSMQFIFAGAFLGTAAHFTILLVRLYANDRYDLSATLTAVSGVYITGKSSYALASLIIVALVAAVGLSFFISKHFYGERPAGAVIYGLSAAVVILMAGLSVWLVGPVACIGLIASALLSKWCGNDYRIIIPGSAIIGAILLLLLSIISKSISPLSDIPIAHTSNAIAIPLFIIILWRHYRKTET</sequence>
<dbReference type="PANTHER" id="PTHR30472">
    <property type="entry name" value="FERRIC ENTEROBACTIN TRANSPORT SYSTEM PERMEASE PROTEIN"/>
    <property type="match status" value="1"/>
</dbReference>
<dbReference type="Pfam" id="PF01032">
    <property type="entry name" value="FecCD"/>
    <property type="match status" value="1"/>
</dbReference>
<dbReference type="GO" id="GO:0005886">
    <property type="term" value="C:plasma membrane"/>
    <property type="evidence" value="ECO:0007669"/>
    <property type="project" value="UniProtKB-SubCell"/>
</dbReference>
<dbReference type="EMBL" id="FONN01000039">
    <property type="protein sequence ID" value="SFF44219.1"/>
    <property type="molecule type" value="Genomic_DNA"/>
</dbReference>
<evidence type="ECO:0000256" key="2">
    <source>
        <dbReference type="ARBA" id="ARBA00007935"/>
    </source>
</evidence>
<feature type="transmembrane region" description="Helical" evidence="8">
    <location>
        <begin position="123"/>
        <end position="148"/>
    </location>
</feature>
<keyword evidence="4" id="KW-1003">Cell membrane</keyword>
<keyword evidence="3" id="KW-0813">Transport</keyword>
<feature type="transmembrane region" description="Helical" evidence="8">
    <location>
        <begin position="160"/>
        <end position="182"/>
    </location>
</feature>
<keyword evidence="5 8" id="KW-0812">Transmembrane</keyword>
<dbReference type="InterPro" id="IPR000522">
    <property type="entry name" value="ABC_transptr_permease_BtuC"/>
</dbReference>
<dbReference type="AlphaFoldDB" id="A0A1I2IPI4"/>
<evidence type="ECO:0000256" key="4">
    <source>
        <dbReference type="ARBA" id="ARBA00022475"/>
    </source>
</evidence>
<proteinExistence type="inferred from homology"/>
<evidence type="ECO:0000313" key="9">
    <source>
        <dbReference type="EMBL" id="SFF44219.1"/>
    </source>
</evidence>
<feature type="transmembrane region" description="Helical" evidence="8">
    <location>
        <begin position="283"/>
        <end position="302"/>
    </location>
</feature>
<keyword evidence="6 8" id="KW-1133">Transmembrane helix</keyword>
<dbReference type="Proteomes" id="UP000183410">
    <property type="component" value="Unassembled WGS sequence"/>
</dbReference>
<dbReference type="GO" id="GO:0022857">
    <property type="term" value="F:transmembrane transporter activity"/>
    <property type="evidence" value="ECO:0007669"/>
    <property type="project" value="InterPro"/>
</dbReference>
<name>A0A1I2IPI4_9BACL</name>
<comment type="subcellular location">
    <subcellularLocation>
        <location evidence="1">Cell membrane</location>
        <topology evidence="1">Multi-pass membrane protein</topology>
    </subcellularLocation>
</comment>
<keyword evidence="10" id="KW-1185">Reference proteome</keyword>
<feature type="transmembrane region" description="Helical" evidence="8">
    <location>
        <begin position="97"/>
        <end position="117"/>
    </location>
</feature>
<dbReference type="Gene3D" id="1.10.3470.10">
    <property type="entry name" value="ABC transporter involved in vitamin B12 uptake, BtuC"/>
    <property type="match status" value="1"/>
</dbReference>
<feature type="transmembrane region" description="Helical" evidence="8">
    <location>
        <begin position="238"/>
        <end position="271"/>
    </location>
</feature>
<keyword evidence="7 8" id="KW-0472">Membrane</keyword>
<evidence type="ECO:0000313" key="10">
    <source>
        <dbReference type="Proteomes" id="UP000183410"/>
    </source>
</evidence>
<evidence type="ECO:0000256" key="3">
    <source>
        <dbReference type="ARBA" id="ARBA00022448"/>
    </source>
</evidence>
<feature type="transmembrane region" description="Helical" evidence="8">
    <location>
        <begin position="314"/>
        <end position="334"/>
    </location>
</feature>
<feature type="transmembrane region" description="Helical" evidence="8">
    <location>
        <begin position="12"/>
        <end position="32"/>
    </location>
</feature>
<dbReference type="RefSeq" id="WP_046234468.1">
    <property type="nucleotide sequence ID" value="NZ_FONN01000039.1"/>
</dbReference>
<evidence type="ECO:0000256" key="1">
    <source>
        <dbReference type="ARBA" id="ARBA00004651"/>
    </source>
</evidence>